<comment type="subcellular location">
    <subcellularLocation>
        <location evidence="1">Cell membrane</location>
        <topology evidence="1">Multi-pass membrane protein</topology>
    </subcellularLocation>
</comment>
<keyword evidence="5 6" id="KW-0472">Membrane</keyword>
<feature type="transmembrane region" description="Helical" evidence="6">
    <location>
        <begin position="415"/>
        <end position="434"/>
    </location>
</feature>
<evidence type="ECO:0000256" key="4">
    <source>
        <dbReference type="ARBA" id="ARBA00022989"/>
    </source>
</evidence>
<dbReference type="InterPro" id="IPR050833">
    <property type="entry name" value="Poly_Biosynth_Transport"/>
</dbReference>
<feature type="transmembrane region" description="Helical" evidence="6">
    <location>
        <begin position="177"/>
        <end position="197"/>
    </location>
</feature>
<proteinExistence type="predicted"/>
<organism evidence="7 8">
    <name type="scientific">Tepidimonas taiwanensis</name>
    <dbReference type="NCBI Taxonomy" id="307486"/>
    <lineage>
        <taxon>Bacteria</taxon>
        <taxon>Pseudomonadati</taxon>
        <taxon>Pseudomonadota</taxon>
        <taxon>Betaproteobacteria</taxon>
        <taxon>Burkholderiales</taxon>
        <taxon>Tepidimonas</taxon>
    </lineage>
</organism>
<dbReference type="EMBL" id="VJOM01000015">
    <property type="protein sequence ID" value="TSE31336.1"/>
    <property type="molecule type" value="Genomic_DNA"/>
</dbReference>
<feature type="transmembrane region" description="Helical" evidence="6">
    <location>
        <begin position="382"/>
        <end position="403"/>
    </location>
</feature>
<dbReference type="RefSeq" id="WP_043702506.1">
    <property type="nucleotide sequence ID" value="NZ_CP083911.1"/>
</dbReference>
<dbReference type="OrthoDB" id="103403at2"/>
<feature type="transmembrane region" description="Helical" evidence="6">
    <location>
        <begin position="12"/>
        <end position="33"/>
    </location>
</feature>
<keyword evidence="2" id="KW-1003">Cell membrane</keyword>
<dbReference type="Proteomes" id="UP000317763">
    <property type="component" value="Unassembled WGS sequence"/>
</dbReference>
<dbReference type="Pfam" id="PF13440">
    <property type="entry name" value="Polysacc_synt_3"/>
    <property type="match status" value="1"/>
</dbReference>
<feature type="transmembrane region" description="Helical" evidence="6">
    <location>
        <begin position="45"/>
        <end position="68"/>
    </location>
</feature>
<gene>
    <name evidence="7" type="ORF">Ttaiw_01510</name>
</gene>
<dbReference type="PANTHER" id="PTHR30250:SF11">
    <property type="entry name" value="O-ANTIGEN TRANSPORTER-RELATED"/>
    <property type="match status" value="1"/>
</dbReference>
<feature type="transmembrane region" description="Helical" evidence="6">
    <location>
        <begin position="288"/>
        <end position="310"/>
    </location>
</feature>
<evidence type="ECO:0000256" key="2">
    <source>
        <dbReference type="ARBA" id="ARBA00022475"/>
    </source>
</evidence>
<accession>A0A554X6F1</accession>
<sequence length="479" mass="53067">MLRAFFRDCIIYTIPAAVSRGLGLLLVPIYTRILSPEDYGTLDMLMVFGGLVNLTVALEVSQGVARFYAVETSSARKRSLASTAFWFTLGCYGLFVLLGLAGSRVLSPWVTGRDGLESIFRIAVFGIGLNGVFYLIQNQFRWELRSRRYTETNLLMSFVTLVAAVGFAYGLDWGLVGVLWGTVLGSLAGVVYGLSWLRTSYGWQFDCALLWRMLRFSIPLVPSGLMVWMSTYLDRLMINHYLSLHEVGLYGVGYRLSSVVWFVLVGVQGALMPLVYHHYREPSTPSQLATIFRLFLAGALLTFLTLTLFAHDFLVIMTTPDFYGSASVVIYLVPAITLSQMYIFAPGIGIAKKTHVYIWINLAGVVVNALLNWWLIPALGMIGAAIATLAGSSCVFALCMYISQKSYPVPHEWKRLSFATVLAIALAVLIPTLAEEYALPWIVNLLALGVMAVGLVALGLVRTHEIVRLRQLLRPKLTP</sequence>
<evidence type="ECO:0000256" key="5">
    <source>
        <dbReference type="ARBA" id="ARBA00023136"/>
    </source>
</evidence>
<keyword evidence="4 6" id="KW-1133">Transmembrane helix</keyword>
<feature type="transmembrane region" description="Helical" evidence="6">
    <location>
        <begin position="356"/>
        <end position="376"/>
    </location>
</feature>
<dbReference type="STRING" id="307486.GCA_000807215_02644"/>
<feature type="transmembrane region" description="Helical" evidence="6">
    <location>
        <begin position="209"/>
        <end position="233"/>
    </location>
</feature>
<feature type="transmembrane region" description="Helical" evidence="6">
    <location>
        <begin position="152"/>
        <end position="171"/>
    </location>
</feature>
<comment type="caution">
    <text evidence="7">The sequence shown here is derived from an EMBL/GenBank/DDBJ whole genome shotgun (WGS) entry which is preliminary data.</text>
</comment>
<evidence type="ECO:0000313" key="7">
    <source>
        <dbReference type="EMBL" id="TSE31336.1"/>
    </source>
</evidence>
<keyword evidence="8" id="KW-1185">Reference proteome</keyword>
<feature type="transmembrane region" description="Helical" evidence="6">
    <location>
        <begin position="118"/>
        <end position="136"/>
    </location>
</feature>
<reference evidence="7 8" key="1">
    <citation type="submission" date="2019-07" db="EMBL/GenBank/DDBJ databases">
        <title>Tepidimonas taiwanensis I1-1 draft genome.</title>
        <authorList>
            <person name="Da Costa M.S."/>
            <person name="Froufe H.J.C."/>
            <person name="Egas C."/>
            <person name="Albuquerque L."/>
        </authorList>
    </citation>
    <scope>NUCLEOTIDE SEQUENCE [LARGE SCALE GENOMIC DNA]</scope>
    <source>
        <strain evidence="7 8">I1-1</strain>
    </source>
</reference>
<feature type="transmembrane region" description="Helical" evidence="6">
    <location>
        <begin position="322"/>
        <end position="344"/>
    </location>
</feature>
<feature type="transmembrane region" description="Helical" evidence="6">
    <location>
        <begin position="80"/>
        <end position="106"/>
    </location>
</feature>
<protein>
    <submittedName>
        <fullName evidence="7">Polysaccharide biosynthesis protein</fullName>
    </submittedName>
</protein>
<dbReference type="AlphaFoldDB" id="A0A554X6F1"/>
<feature type="transmembrane region" description="Helical" evidence="6">
    <location>
        <begin position="440"/>
        <end position="461"/>
    </location>
</feature>
<dbReference type="PANTHER" id="PTHR30250">
    <property type="entry name" value="PST FAMILY PREDICTED COLANIC ACID TRANSPORTER"/>
    <property type="match status" value="1"/>
</dbReference>
<evidence type="ECO:0000256" key="3">
    <source>
        <dbReference type="ARBA" id="ARBA00022692"/>
    </source>
</evidence>
<name>A0A554X6F1_9BURK</name>
<dbReference type="GO" id="GO:0005886">
    <property type="term" value="C:plasma membrane"/>
    <property type="evidence" value="ECO:0007669"/>
    <property type="project" value="UniProtKB-SubCell"/>
</dbReference>
<evidence type="ECO:0000256" key="1">
    <source>
        <dbReference type="ARBA" id="ARBA00004651"/>
    </source>
</evidence>
<feature type="transmembrane region" description="Helical" evidence="6">
    <location>
        <begin position="253"/>
        <end position="276"/>
    </location>
</feature>
<evidence type="ECO:0000256" key="6">
    <source>
        <dbReference type="SAM" id="Phobius"/>
    </source>
</evidence>
<evidence type="ECO:0000313" key="8">
    <source>
        <dbReference type="Proteomes" id="UP000317763"/>
    </source>
</evidence>
<keyword evidence="3 6" id="KW-0812">Transmembrane</keyword>